<dbReference type="InterPro" id="IPR003715">
    <property type="entry name" value="Poly_export_N"/>
</dbReference>
<feature type="chain" id="PRO_5045489035" evidence="2">
    <location>
        <begin position="23"/>
        <end position="231"/>
    </location>
</feature>
<dbReference type="Pfam" id="PF10531">
    <property type="entry name" value="SLBB"/>
    <property type="match status" value="1"/>
</dbReference>
<feature type="domain" description="Polysaccharide export protein N-terminal" evidence="3">
    <location>
        <begin position="46"/>
        <end position="120"/>
    </location>
</feature>
<dbReference type="Proteomes" id="UP001143304">
    <property type="component" value="Unassembled WGS sequence"/>
</dbReference>
<accession>A0ABT3T549</accession>
<organism evidence="5 6">
    <name type="scientific">Candidatus Marimicrobium litorale</name>
    <dbReference type="NCBI Taxonomy" id="2518991"/>
    <lineage>
        <taxon>Bacteria</taxon>
        <taxon>Pseudomonadati</taxon>
        <taxon>Pseudomonadota</taxon>
        <taxon>Gammaproteobacteria</taxon>
        <taxon>Cellvibrionales</taxon>
        <taxon>Halieaceae</taxon>
        <taxon>Marimicrobium</taxon>
    </lineage>
</organism>
<sequence length="231" mass="24532">MKIARYCCVVGLLLGGMSLAWSAGPEMMSTPMPLTPEDGSGAVELSTSDYILGPSDLLQIDVFQVDELSGTERINAAGYIKMPLIGLVKVAGLSREQSEDLIAELYAEDYLQDPQVNIDVMEYVSHQITVLGHVTNPGVYPLKGKTTLLQALAMAGDAGALADEEEVVVFRSDESGAVVGYVVNLEDVLAGTTVDPEIIGNDKVVVPVSGSKSFIKGITDTLRGFVGFAQF</sequence>
<dbReference type="EMBL" id="SHNO01000001">
    <property type="protein sequence ID" value="MCX2977411.1"/>
    <property type="molecule type" value="Genomic_DNA"/>
</dbReference>
<evidence type="ECO:0000256" key="2">
    <source>
        <dbReference type="SAM" id="SignalP"/>
    </source>
</evidence>
<evidence type="ECO:0000256" key="1">
    <source>
        <dbReference type="ARBA" id="ARBA00022729"/>
    </source>
</evidence>
<proteinExistence type="predicted"/>
<dbReference type="InterPro" id="IPR049712">
    <property type="entry name" value="Poly_export"/>
</dbReference>
<dbReference type="PANTHER" id="PTHR33619">
    <property type="entry name" value="POLYSACCHARIDE EXPORT PROTEIN GFCE-RELATED"/>
    <property type="match status" value="1"/>
</dbReference>
<dbReference type="InterPro" id="IPR019554">
    <property type="entry name" value="Soluble_ligand-bd"/>
</dbReference>
<reference evidence="5" key="1">
    <citation type="submission" date="2019-02" db="EMBL/GenBank/DDBJ databases">
        <authorList>
            <person name="Li S.-H."/>
        </authorList>
    </citation>
    <scope>NUCLEOTIDE SEQUENCE</scope>
    <source>
        <strain evidence="5">IMCC11814</strain>
    </source>
</reference>
<comment type="caution">
    <text evidence="5">The sequence shown here is derived from an EMBL/GenBank/DDBJ whole genome shotgun (WGS) entry which is preliminary data.</text>
</comment>
<evidence type="ECO:0000259" key="4">
    <source>
        <dbReference type="Pfam" id="PF10531"/>
    </source>
</evidence>
<dbReference type="RefSeq" id="WP_279249132.1">
    <property type="nucleotide sequence ID" value="NZ_SHNO01000001.1"/>
</dbReference>
<evidence type="ECO:0000259" key="3">
    <source>
        <dbReference type="Pfam" id="PF02563"/>
    </source>
</evidence>
<keyword evidence="6" id="KW-1185">Reference proteome</keyword>
<protein>
    <submittedName>
        <fullName evidence="5">Polysaccharide export protein</fullName>
    </submittedName>
</protein>
<feature type="signal peptide" evidence="2">
    <location>
        <begin position="1"/>
        <end position="22"/>
    </location>
</feature>
<dbReference type="PANTHER" id="PTHR33619:SF3">
    <property type="entry name" value="POLYSACCHARIDE EXPORT PROTEIN GFCE-RELATED"/>
    <property type="match status" value="1"/>
</dbReference>
<evidence type="ECO:0000313" key="6">
    <source>
        <dbReference type="Proteomes" id="UP001143304"/>
    </source>
</evidence>
<dbReference type="Pfam" id="PF02563">
    <property type="entry name" value="Poly_export"/>
    <property type="match status" value="1"/>
</dbReference>
<evidence type="ECO:0000313" key="5">
    <source>
        <dbReference type="EMBL" id="MCX2977411.1"/>
    </source>
</evidence>
<keyword evidence="1 2" id="KW-0732">Signal</keyword>
<feature type="domain" description="Soluble ligand binding" evidence="4">
    <location>
        <begin position="128"/>
        <end position="180"/>
    </location>
</feature>
<name>A0ABT3T549_9GAMM</name>
<gene>
    <name evidence="5" type="ORF">EYC82_08595</name>
</gene>
<dbReference type="Gene3D" id="3.10.560.10">
    <property type="entry name" value="Outer membrane lipoprotein wza domain like"/>
    <property type="match status" value="1"/>
</dbReference>